<feature type="chain" id="PRO_5004596191" evidence="1">
    <location>
        <begin position="27"/>
        <end position="151"/>
    </location>
</feature>
<accession>T4VQU2</accession>
<feature type="signal peptide" evidence="1">
    <location>
        <begin position="1"/>
        <end position="26"/>
    </location>
</feature>
<dbReference type="EMBL" id="AVNC01000015">
    <property type="protein sequence ID" value="EQK43062.1"/>
    <property type="molecule type" value="Genomic_DNA"/>
</dbReference>
<evidence type="ECO:0000313" key="3">
    <source>
        <dbReference type="Proteomes" id="UP000015688"/>
    </source>
</evidence>
<sequence>MSLRKLSIILSIVLLIFISSINTASAFEVPNSNSYSSEFSKKLDYLDNSMYILIKSISADKFDTNDVNKQISFLNSLITDITNKSYDLPKEQRDIAAALQAISSFYKLAVIKAENYVNSKNSDDLISAISTFSIGYTSSINLRNLVFGAGK</sequence>
<protein>
    <submittedName>
        <fullName evidence="2">Uncharacterized protein</fullName>
    </submittedName>
</protein>
<evidence type="ECO:0000256" key="1">
    <source>
        <dbReference type="SAM" id="SignalP"/>
    </source>
</evidence>
<organism evidence="2 3">
    <name type="scientific">Paraclostridium bifermentans ATCC 638 = DSM 14991</name>
    <dbReference type="NCBI Taxonomy" id="1233171"/>
    <lineage>
        <taxon>Bacteria</taxon>
        <taxon>Bacillati</taxon>
        <taxon>Bacillota</taxon>
        <taxon>Clostridia</taxon>
        <taxon>Peptostreptococcales</taxon>
        <taxon>Peptostreptococcaceae</taxon>
        <taxon>Paraclostridium</taxon>
    </lineage>
</organism>
<dbReference type="GeneID" id="67472848"/>
<dbReference type="RefSeq" id="WP_021433156.1">
    <property type="nucleotide sequence ID" value="NZ_AVNC01000015.1"/>
</dbReference>
<dbReference type="Proteomes" id="UP000015688">
    <property type="component" value="Unassembled WGS sequence"/>
</dbReference>
<name>T4VQU2_PARBF</name>
<keyword evidence="1" id="KW-0732">Signal</keyword>
<reference evidence="2 3" key="1">
    <citation type="submission" date="2013-06" db="EMBL/GenBank/DDBJ databases">
        <authorList>
            <person name="Walk S."/>
            <person name="Aronoff D."/>
            <person name="Young V.Y."/>
            <person name="Marsh J."/>
            <person name="Harrison L."/>
            <person name="Daugherty S.C."/>
            <person name="Shefchek K.A."/>
            <person name="Hine E.E."/>
            <person name="Tallon L.J."/>
            <person name="Sadzewicz L.K."/>
            <person name="Rasko D.A."/>
        </authorList>
    </citation>
    <scope>NUCLEOTIDE SEQUENCE [LARGE SCALE GENOMIC DNA]</scope>
    <source>
        <strain evidence="2 3">ATCC 638</strain>
    </source>
</reference>
<evidence type="ECO:0000313" key="2">
    <source>
        <dbReference type="EMBL" id="EQK43062.1"/>
    </source>
</evidence>
<dbReference type="PATRIC" id="fig|1233171.3.peg.1895"/>
<gene>
    <name evidence="2" type="ORF">C672_2006</name>
</gene>
<dbReference type="AlphaFoldDB" id="T4VQU2"/>
<proteinExistence type="predicted"/>
<comment type="caution">
    <text evidence="2">The sequence shown here is derived from an EMBL/GenBank/DDBJ whole genome shotgun (WGS) entry which is preliminary data.</text>
</comment>